<sequence>MLQVPGTLTIKTISGRFGLFNVAQLELEIGRFTVKDALLEEYSEGVYHGTFAIKRIYSGSYQSGHRFTIETRAELAQIWLDNFDERPVEIDEPMNVDPLTEERAEQHPSPLSEPLVDNSLVQAEIALPLENHSAELIFGDLWPLGNAVKLDPTNREQMRLQINYLKGQFLDGKRVWEFKPQEKIWIKQIDA</sequence>
<dbReference type="RefSeq" id="WP_257749579.1">
    <property type="nucleotide sequence ID" value="NZ_JANLGK010000026.1"/>
</dbReference>
<keyword evidence="2" id="KW-1185">Reference proteome</keyword>
<name>A0ABT6UGS5_9GAMM</name>
<protein>
    <submittedName>
        <fullName evidence="1">DUF3275 family protein</fullName>
    </submittedName>
</protein>
<comment type="caution">
    <text evidence="1">The sequence shown here is derived from an EMBL/GenBank/DDBJ whole genome shotgun (WGS) entry which is preliminary data.</text>
</comment>
<evidence type="ECO:0000313" key="1">
    <source>
        <dbReference type="EMBL" id="MDI5833668.1"/>
    </source>
</evidence>
<evidence type="ECO:0000313" key="2">
    <source>
        <dbReference type="Proteomes" id="UP001159075"/>
    </source>
</evidence>
<dbReference type="InterPro" id="IPR021693">
    <property type="entry name" value="DUF3275"/>
</dbReference>
<proteinExistence type="predicted"/>
<organism evidence="1 2">
    <name type="scientific">Shewanella xiamenensis</name>
    <dbReference type="NCBI Taxonomy" id="332186"/>
    <lineage>
        <taxon>Bacteria</taxon>
        <taxon>Pseudomonadati</taxon>
        <taxon>Pseudomonadota</taxon>
        <taxon>Gammaproteobacteria</taxon>
        <taxon>Alteromonadales</taxon>
        <taxon>Shewanellaceae</taxon>
        <taxon>Shewanella</taxon>
    </lineage>
</organism>
<dbReference type="Pfam" id="PF11679">
    <property type="entry name" value="DUF3275"/>
    <property type="match status" value="1"/>
</dbReference>
<gene>
    <name evidence="1" type="ORF">ODY93_18965</name>
</gene>
<reference evidence="1 2" key="1">
    <citation type="submission" date="2022-09" db="EMBL/GenBank/DDBJ databases">
        <title>The outer-membrane cytochrome OmcA is essential for infection of Shewanella oneidensis by a zebrafish-associated bacteriophage.</title>
        <authorList>
            <person name="Grenfell A.W."/>
            <person name="Intile P."/>
            <person name="Mcfarlane J."/>
            <person name="Leung D."/>
            <person name="Abdalla K."/>
            <person name="Wold M."/>
            <person name="Kees E."/>
            <person name="Gralnick J."/>
        </authorList>
    </citation>
    <scope>NUCLEOTIDE SEQUENCE [LARGE SCALE GENOMIC DNA]</scope>
    <source>
        <strain evidence="1 2">NF-5</strain>
    </source>
</reference>
<accession>A0ABT6UGS5</accession>
<dbReference type="EMBL" id="JAOTLW010000025">
    <property type="protein sequence ID" value="MDI5833668.1"/>
    <property type="molecule type" value="Genomic_DNA"/>
</dbReference>
<dbReference type="Proteomes" id="UP001159075">
    <property type="component" value="Unassembled WGS sequence"/>
</dbReference>